<dbReference type="AlphaFoldDB" id="A0A915K5M6"/>
<dbReference type="Proteomes" id="UP000887565">
    <property type="component" value="Unplaced"/>
</dbReference>
<dbReference type="WBParaSite" id="nRc.2.0.1.t34026-RA">
    <property type="protein sequence ID" value="nRc.2.0.1.t34026-RA"/>
    <property type="gene ID" value="nRc.2.0.1.g34026"/>
</dbReference>
<name>A0A915K5M6_ROMCU</name>
<reference evidence="2" key="1">
    <citation type="submission" date="2022-11" db="UniProtKB">
        <authorList>
            <consortium name="WormBaseParasite"/>
        </authorList>
    </citation>
    <scope>IDENTIFICATION</scope>
</reference>
<proteinExistence type="predicted"/>
<keyword evidence="1" id="KW-1185">Reference proteome</keyword>
<organism evidence="1 2">
    <name type="scientific">Romanomermis culicivorax</name>
    <name type="common">Nematode worm</name>
    <dbReference type="NCBI Taxonomy" id="13658"/>
    <lineage>
        <taxon>Eukaryota</taxon>
        <taxon>Metazoa</taxon>
        <taxon>Ecdysozoa</taxon>
        <taxon>Nematoda</taxon>
        <taxon>Enoplea</taxon>
        <taxon>Dorylaimia</taxon>
        <taxon>Mermithida</taxon>
        <taxon>Mermithoidea</taxon>
        <taxon>Mermithidae</taxon>
        <taxon>Romanomermis</taxon>
    </lineage>
</organism>
<sequence length="150" mass="17426">MVISLHEQCSKEVVTLQEIFYIHREKYGASHSELVNEHMATLAGMTSSFFLWFFVLHAAHCFDNYYWYNNRPVDQEPVPRNPFLTYDANGRPSLEKLTGVQYGQTRLLADQPLLPADNRRIGGVVKTNSTVKKNQRAYLNEFRRKLTESL</sequence>
<protein>
    <submittedName>
        <fullName evidence="2">Uncharacterized protein</fullName>
    </submittedName>
</protein>
<accession>A0A915K5M6</accession>
<evidence type="ECO:0000313" key="2">
    <source>
        <dbReference type="WBParaSite" id="nRc.2.0.1.t34026-RA"/>
    </source>
</evidence>
<evidence type="ECO:0000313" key="1">
    <source>
        <dbReference type="Proteomes" id="UP000887565"/>
    </source>
</evidence>